<gene>
    <name evidence="3" type="ORF">CAG99_12025</name>
</gene>
<dbReference type="KEGG" id="smao:CAG99_12025"/>
<organism evidence="3 4">
    <name type="scientific">Streptomyces marincola</name>
    <dbReference type="NCBI Taxonomy" id="2878388"/>
    <lineage>
        <taxon>Bacteria</taxon>
        <taxon>Bacillati</taxon>
        <taxon>Actinomycetota</taxon>
        <taxon>Actinomycetes</taxon>
        <taxon>Kitasatosporales</taxon>
        <taxon>Streptomycetaceae</taxon>
        <taxon>Streptomyces</taxon>
    </lineage>
</organism>
<sequence length="774" mass="83577">MSDISITKQDVIDKAGCDPWELESEFASDTDLEMIDSLAGIFRNGAEEADDAGGVAAYASTLEERAGTRGSNAIYADASEHLTQTYEDLGAENLENISSVLNQVAGEAEAVLESNDEAITGPMGLDWVVEMQNSAAQGDWSAFESWFAEQSGGEHDLFSYTIHEETFTGTRPTFPKDDLKSHIRDYRLELAADSASRAYDRMFEDVDDYYAMLHQKEGQLSEYGYDVSDSPVPFWHTDGRAEHEAEQLHELLQQDNPDPEELERYSAGVDRLVNGLDGGELTSQERAYLRSFYDTLSADDLATLGALEGEGYDGVRETVANGINTLMAPSLNGLHPTEDAALVPDSIKPLINEDFLDRSLDDDEVNDRITQYNGLGDLMSHATMPPGHVFGAEMGGAAIAIQVDYELWQADARADSASHGPNYFPEAEMYDDLTGTARVLDVVATNPEAAARTLNSVDRVDDLARLNWAHDGGEAAADFMRAATIPAAGEEASRAQLDAAKHVLEVVSGDTAVARGGGPTTDAVEMAVLDTGMAYLDFLAREGSDDDGTVRNILGQDVPGFALDSEARNGYFDFVANREQELKDHFYGGVSAHAQERMTQAFNQGGDGVEHALENLARLHGGLDFAEYTVAGNNPEGSQRVEQNWRNGFQMAQSLNDTIGLIPGAGAVTGITGPIISGLQGATVGDPPSPEDLRRTQNYADAVAEGGEARYWFAQGAAAADDPRLSEEQVNDLGDLSGRGDVDFVDVLAEAERAGGYHDHVEEYLSMRRDLAGA</sequence>
<protein>
    <submittedName>
        <fullName evidence="3">Uncharacterized protein</fullName>
    </submittedName>
</protein>
<dbReference type="Pfam" id="PF22905">
    <property type="entry name" value="Hydro_N_hd"/>
    <property type="match status" value="1"/>
</dbReference>
<feature type="domain" description="Predicted hydrolase N-terminal" evidence="1">
    <location>
        <begin position="5"/>
        <end position="115"/>
    </location>
</feature>
<dbReference type="AlphaFoldDB" id="A0A1W7CXG9"/>
<proteinExistence type="predicted"/>
<keyword evidence="4" id="KW-1185">Reference proteome</keyword>
<evidence type="ECO:0000259" key="2">
    <source>
        <dbReference type="Pfam" id="PF23275"/>
    </source>
</evidence>
<feature type="domain" description="TPR repeat" evidence="2">
    <location>
        <begin position="280"/>
        <end position="479"/>
    </location>
</feature>
<evidence type="ECO:0000313" key="4">
    <source>
        <dbReference type="Proteomes" id="UP000194218"/>
    </source>
</evidence>
<dbReference type="InterPro" id="IPR057037">
    <property type="entry name" value="TPR_rep_actino"/>
</dbReference>
<dbReference type="EMBL" id="CP021121">
    <property type="protein sequence ID" value="ARQ69498.1"/>
    <property type="molecule type" value="Genomic_DNA"/>
</dbReference>
<name>A0A1W7CXG9_9ACTN</name>
<dbReference type="RefSeq" id="WP_086159303.1">
    <property type="nucleotide sequence ID" value="NZ_CP021121.1"/>
</dbReference>
<dbReference type="InterPro" id="IPR054469">
    <property type="entry name" value="Pred_hydrolase_N"/>
</dbReference>
<dbReference type="Proteomes" id="UP000194218">
    <property type="component" value="Chromosome"/>
</dbReference>
<evidence type="ECO:0000313" key="3">
    <source>
        <dbReference type="EMBL" id="ARQ69498.1"/>
    </source>
</evidence>
<dbReference type="Pfam" id="PF23275">
    <property type="entry name" value="TPR_23"/>
    <property type="match status" value="1"/>
</dbReference>
<reference evidence="3 4" key="1">
    <citation type="submission" date="2017-05" db="EMBL/GenBank/DDBJ databases">
        <title>Complete genome sequence of Streptomyces sp. SCSIO 03032 revealed the diverse biosynthetic pathways for its bioactive secondary metabolites.</title>
        <authorList>
            <person name="Ma L."/>
            <person name="Zhu Y."/>
            <person name="Zhang W."/>
            <person name="Zhang G."/>
            <person name="Tian X."/>
            <person name="Zhang S."/>
            <person name="Zhang C."/>
        </authorList>
    </citation>
    <scope>NUCLEOTIDE SEQUENCE [LARGE SCALE GENOMIC DNA]</scope>
    <source>
        <strain evidence="3 4">SCSIO 03032</strain>
    </source>
</reference>
<accession>A0A1W7CXG9</accession>
<dbReference type="OrthoDB" id="3900121at2"/>
<evidence type="ECO:0000259" key="1">
    <source>
        <dbReference type="Pfam" id="PF22905"/>
    </source>
</evidence>